<keyword evidence="2" id="KW-1185">Reference proteome</keyword>
<accession>A0A3Q0J7U1</accession>
<gene>
    <name evidence="3" type="primary">LOC103516310</name>
</gene>
<sequence length="625" mass="70075">MGNSPEPNTIGYAGTSKGFHTSFSSNPGQSYQTEVNLLKDNIAIQNISSIVQQQSGTNSTSFSWNDGGDDDEFTDFQCSTAVKPPAPNVSITLNPIHYLMASSPTPSESNLNSKDLYTTTILPNYKIDNTSEGLVKSEKIVSKEDSKNNDDDFSEFQSSLDFDVEIKQPSLKQNIKTMMDTRNPQLQHDPQSLIHETSNEDIASVLVDNVPQKTKQEVLDTMSDERTTTMYSTNVRDYSALKEIQIEETNNLFELSNDGVDLENIKPSNKIHKHIPDTEGIFESYDMYKVGDVRKSNDILFDGLNFQSLNINPPNTTSNKNSILTSITAGADLLLSPPNDDYDDDFTEFKQAEPMTLKTDNNFTPNDTKASTVDKKTMSKTDDYLNLFDDLQTYTKMPNTERLETSNGNDLTNIDILFNVNEKNDDEFSEFIQVPHVPPTVDIVDTKQSQINKEDSTQIYKQEEEYDEYTSFKKAPNIITGLNINVMSLTPQIDSIAGANENSRTTDILESDCNKTGGLPDGSRNELSENGDKYNALRALDFLDEYNDDDGDTLSQEEKDRDTSDGDNLSLQLPCVGTHEHDNIQSKCYEACIYTLETSLNLFISNQIENTILDHPKVIHHLKCK</sequence>
<dbReference type="PaxDb" id="121845-A0A3Q0J7U1"/>
<dbReference type="GeneID" id="103516310"/>
<name>A0A3Q0J7U1_DIACI</name>
<protein>
    <submittedName>
        <fullName evidence="3">Uncharacterized protein LOC103516310</fullName>
    </submittedName>
</protein>
<organism evidence="2 3">
    <name type="scientific">Diaphorina citri</name>
    <name type="common">Asian citrus psyllid</name>
    <dbReference type="NCBI Taxonomy" id="121845"/>
    <lineage>
        <taxon>Eukaryota</taxon>
        <taxon>Metazoa</taxon>
        <taxon>Ecdysozoa</taxon>
        <taxon>Arthropoda</taxon>
        <taxon>Hexapoda</taxon>
        <taxon>Insecta</taxon>
        <taxon>Pterygota</taxon>
        <taxon>Neoptera</taxon>
        <taxon>Paraneoptera</taxon>
        <taxon>Hemiptera</taxon>
        <taxon>Sternorrhyncha</taxon>
        <taxon>Psylloidea</taxon>
        <taxon>Psyllidae</taxon>
        <taxon>Diaphorininae</taxon>
        <taxon>Diaphorina</taxon>
    </lineage>
</organism>
<proteinExistence type="predicted"/>
<evidence type="ECO:0000313" key="2">
    <source>
        <dbReference type="Proteomes" id="UP000079169"/>
    </source>
</evidence>
<evidence type="ECO:0000313" key="3">
    <source>
        <dbReference type="RefSeq" id="XP_026684542.1"/>
    </source>
</evidence>
<dbReference type="AlphaFoldDB" id="A0A3Q0J7U1"/>
<dbReference type="KEGG" id="dci:103516310"/>
<feature type="region of interest" description="Disordered" evidence="1">
    <location>
        <begin position="548"/>
        <end position="568"/>
    </location>
</feature>
<evidence type="ECO:0000256" key="1">
    <source>
        <dbReference type="SAM" id="MobiDB-lite"/>
    </source>
</evidence>
<reference evidence="3" key="1">
    <citation type="submission" date="2025-08" db="UniProtKB">
        <authorList>
            <consortium name="RefSeq"/>
        </authorList>
    </citation>
    <scope>IDENTIFICATION</scope>
</reference>
<dbReference type="RefSeq" id="XP_026684542.1">
    <property type="nucleotide sequence ID" value="XM_026828741.1"/>
</dbReference>
<feature type="region of interest" description="Disordered" evidence="1">
    <location>
        <begin position="509"/>
        <end position="529"/>
    </location>
</feature>
<dbReference type="Proteomes" id="UP000079169">
    <property type="component" value="Unplaced"/>
</dbReference>